<evidence type="ECO:0000313" key="2">
    <source>
        <dbReference type="EMBL" id="BBW99044.1"/>
    </source>
</evidence>
<organism evidence="2 3">
    <name type="scientific">Geobacillus subterraneus</name>
    <dbReference type="NCBI Taxonomy" id="129338"/>
    <lineage>
        <taxon>Bacteria</taxon>
        <taxon>Bacillati</taxon>
        <taxon>Bacillota</taxon>
        <taxon>Bacilli</taxon>
        <taxon>Bacillales</taxon>
        <taxon>Anoxybacillaceae</taxon>
        <taxon>Geobacillus</taxon>
    </lineage>
</organism>
<keyword evidence="1" id="KW-0812">Transmembrane</keyword>
<dbReference type="EMBL" id="AP022559">
    <property type="protein sequence ID" value="BBW99044.1"/>
    <property type="molecule type" value="Genomic_DNA"/>
</dbReference>
<keyword evidence="1" id="KW-1133">Transmembrane helix</keyword>
<dbReference type="AlphaFoldDB" id="A0A679G1S7"/>
<gene>
    <name evidence="2" type="ORF">GsuE55_38770</name>
</gene>
<keyword evidence="3" id="KW-1185">Reference proteome</keyword>
<sequence length="67" mass="7930">MDRRGSQSGNFYPDREGATEMKIDGISHQKRREALKSAKEDIVAMLILWAVLITIMFLQYVWEWWRG</sequence>
<keyword evidence="2" id="KW-0614">Plasmid</keyword>
<protein>
    <submittedName>
        <fullName evidence="2">Uncharacterized protein</fullName>
    </submittedName>
</protein>
<name>A0A679G1S7_9BACL</name>
<reference evidence="3" key="1">
    <citation type="journal article" date="2020" name="Microbiol. Resour. Announc.">
        <title>Complete Genome Sequence of Geobacillus sp. Strain E55-1, Isolated from Mine Geyser in Japan.</title>
        <authorList>
            <person name="Miyazaki K."/>
            <person name="Hase E."/>
            <person name="Tokito N."/>
        </authorList>
    </citation>
    <scope>NUCLEOTIDE SEQUENCE [LARGE SCALE GENOMIC DNA]</scope>
    <source>
        <strain evidence="3">E55-1</strain>
        <plasmid evidence="3">pGspE55-2</plasmid>
    </source>
</reference>
<dbReference type="Proteomes" id="UP000501421">
    <property type="component" value="Plasmid pGspE55-2"/>
</dbReference>
<evidence type="ECO:0000313" key="3">
    <source>
        <dbReference type="Proteomes" id="UP000501421"/>
    </source>
</evidence>
<evidence type="ECO:0000256" key="1">
    <source>
        <dbReference type="SAM" id="Phobius"/>
    </source>
</evidence>
<proteinExistence type="predicted"/>
<feature type="transmembrane region" description="Helical" evidence="1">
    <location>
        <begin position="42"/>
        <end position="62"/>
    </location>
</feature>
<keyword evidence="1" id="KW-0472">Membrane</keyword>
<accession>A0A679G1S7</accession>
<geneLocation type="plasmid" evidence="2 3">
    <name>pGspE55-2</name>
</geneLocation>